<proteinExistence type="predicted"/>
<reference evidence="1 2" key="1">
    <citation type="journal article" date="2022" name="Hortic Res">
        <title>A haplotype resolved chromosomal level avocado genome allows analysis of novel avocado genes.</title>
        <authorList>
            <person name="Nath O."/>
            <person name="Fletcher S.J."/>
            <person name="Hayward A."/>
            <person name="Shaw L.M."/>
            <person name="Masouleh A.K."/>
            <person name="Furtado A."/>
            <person name="Henry R.J."/>
            <person name="Mitter N."/>
        </authorList>
    </citation>
    <scope>NUCLEOTIDE SEQUENCE [LARGE SCALE GENOMIC DNA]</scope>
    <source>
        <strain evidence="2">cv. Hass</strain>
    </source>
</reference>
<evidence type="ECO:0000313" key="1">
    <source>
        <dbReference type="EMBL" id="KAJ8631930.1"/>
    </source>
</evidence>
<gene>
    <name evidence="1" type="ORF">MRB53_025266</name>
</gene>
<name>A0ACC2LF10_PERAE</name>
<sequence>MAANLQRRGFTIFGKRFLDRKKWISSSSSSSYSGCRMRAAHFSAYDKNVDEEMHPNSAPEDVIRQHINNYWAPHPQTGVFGPIDQHQHQPSPPAAAAAADGSVLEHQAWFRPLEDVDKPTPP</sequence>
<organism evidence="1 2">
    <name type="scientific">Persea americana</name>
    <name type="common">Avocado</name>
    <dbReference type="NCBI Taxonomy" id="3435"/>
    <lineage>
        <taxon>Eukaryota</taxon>
        <taxon>Viridiplantae</taxon>
        <taxon>Streptophyta</taxon>
        <taxon>Embryophyta</taxon>
        <taxon>Tracheophyta</taxon>
        <taxon>Spermatophyta</taxon>
        <taxon>Magnoliopsida</taxon>
        <taxon>Magnoliidae</taxon>
        <taxon>Laurales</taxon>
        <taxon>Lauraceae</taxon>
        <taxon>Persea</taxon>
    </lineage>
</organism>
<keyword evidence="2" id="KW-1185">Reference proteome</keyword>
<dbReference type="Proteomes" id="UP001234297">
    <property type="component" value="Chromosome 8"/>
</dbReference>
<protein>
    <submittedName>
        <fullName evidence="1">Uncharacterized protein</fullName>
    </submittedName>
</protein>
<comment type="caution">
    <text evidence="1">The sequence shown here is derived from an EMBL/GenBank/DDBJ whole genome shotgun (WGS) entry which is preliminary data.</text>
</comment>
<dbReference type="EMBL" id="CM056816">
    <property type="protein sequence ID" value="KAJ8631930.1"/>
    <property type="molecule type" value="Genomic_DNA"/>
</dbReference>
<evidence type="ECO:0000313" key="2">
    <source>
        <dbReference type="Proteomes" id="UP001234297"/>
    </source>
</evidence>
<accession>A0ACC2LF10</accession>